<dbReference type="InterPro" id="IPR027443">
    <property type="entry name" value="IPNS-like_sf"/>
</dbReference>
<gene>
    <name evidence="4" type="ORF">F3Y22_tig00110204pilonHSYRG00209</name>
</gene>
<dbReference type="InterPro" id="IPR012337">
    <property type="entry name" value="RNaseH-like_sf"/>
</dbReference>
<evidence type="ECO:0000313" key="4">
    <source>
        <dbReference type="EMBL" id="KAE8713898.1"/>
    </source>
</evidence>
<dbReference type="InterPro" id="IPR044861">
    <property type="entry name" value="IPNS-like_FE2OG_OXY"/>
</dbReference>
<feature type="domain" description="Isopenicillin N synthase-like Fe(2+) 2OG dioxygenase" evidence="3">
    <location>
        <begin position="102"/>
        <end position="157"/>
    </location>
</feature>
<comment type="caution">
    <text evidence="4">The sequence shown here is derived from an EMBL/GenBank/DDBJ whole genome shotgun (WGS) entry which is preliminary data.</text>
</comment>
<dbReference type="GO" id="GO:0046872">
    <property type="term" value="F:metal ion binding"/>
    <property type="evidence" value="ECO:0007669"/>
    <property type="project" value="UniProtKB-KW"/>
</dbReference>
<name>A0A6A3BEE1_HIBSY</name>
<keyword evidence="1" id="KW-0479">Metal-binding</keyword>
<protein>
    <submittedName>
        <fullName evidence="4">Cationic amino acid transporter 8, vacuolar-like</fullName>
    </submittedName>
</protein>
<dbReference type="SUPFAM" id="SSF51197">
    <property type="entry name" value="Clavaminate synthase-like"/>
    <property type="match status" value="1"/>
</dbReference>
<dbReference type="PANTHER" id="PTHR47991">
    <property type="entry name" value="OXOGLUTARATE/IRON-DEPENDENT DIOXYGENASE"/>
    <property type="match status" value="1"/>
</dbReference>
<dbReference type="Pfam" id="PF03171">
    <property type="entry name" value="2OG-FeII_Oxy"/>
    <property type="match status" value="1"/>
</dbReference>
<accession>A0A6A3BEE1</accession>
<organism evidence="4 5">
    <name type="scientific">Hibiscus syriacus</name>
    <name type="common">Rose of Sharon</name>
    <dbReference type="NCBI Taxonomy" id="106335"/>
    <lineage>
        <taxon>Eukaryota</taxon>
        <taxon>Viridiplantae</taxon>
        <taxon>Streptophyta</taxon>
        <taxon>Embryophyta</taxon>
        <taxon>Tracheophyta</taxon>
        <taxon>Spermatophyta</taxon>
        <taxon>Magnoliopsida</taxon>
        <taxon>eudicotyledons</taxon>
        <taxon>Gunneridae</taxon>
        <taxon>Pentapetalae</taxon>
        <taxon>rosids</taxon>
        <taxon>malvids</taxon>
        <taxon>Malvales</taxon>
        <taxon>Malvaceae</taxon>
        <taxon>Malvoideae</taxon>
        <taxon>Hibiscus</taxon>
    </lineage>
</organism>
<keyword evidence="2" id="KW-0408">Iron</keyword>
<evidence type="ECO:0000259" key="3">
    <source>
        <dbReference type="Pfam" id="PF03171"/>
    </source>
</evidence>
<dbReference type="GO" id="GO:0046983">
    <property type="term" value="F:protein dimerization activity"/>
    <property type="evidence" value="ECO:0007669"/>
    <property type="project" value="InterPro"/>
</dbReference>
<keyword evidence="5" id="KW-1185">Reference proteome</keyword>
<evidence type="ECO:0000256" key="2">
    <source>
        <dbReference type="ARBA" id="ARBA00023004"/>
    </source>
</evidence>
<dbReference type="Gene3D" id="2.60.120.330">
    <property type="entry name" value="B-lactam Antibiotic, Isopenicillin N Synthase, Chain"/>
    <property type="match status" value="1"/>
</dbReference>
<dbReference type="AlphaFoldDB" id="A0A6A3BEE1"/>
<proteinExistence type="predicted"/>
<evidence type="ECO:0000313" key="5">
    <source>
        <dbReference type="Proteomes" id="UP000436088"/>
    </source>
</evidence>
<reference evidence="4" key="1">
    <citation type="submission" date="2019-09" db="EMBL/GenBank/DDBJ databases">
        <title>Draft genome information of white flower Hibiscus syriacus.</title>
        <authorList>
            <person name="Kim Y.-M."/>
        </authorList>
    </citation>
    <scope>NUCLEOTIDE SEQUENCE [LARGE SCALE GENOMIC DNA]</scope>
    <source>
        <strain evidence="4">YM2019G1</strain>
    </source>
</reference>
<evidence type="ECO:0000256" key="1">
    <source>
        <dbReference type="ARBA" id="ARBA00022723"/>
    </source>
</evidence>
<dbReference type="InterPro" id="IPR050295">
    <property type="entry name" value="Plant_2OG-oxidoreductases"/>
</dbReference>
<sequence>MGFPRNSFPDWNLKPPSSLPLCEKEKTGQPKPYGYGNKMIGPNGDVVTGYLSCFVTALRAFETVYFVVSNVALNNYMAAVKKMACEILEMVADGLKIQPRNVLRSNNTSGLQISLRDGSWIPVPPDQHSFFINIGDSLQVMTNGRFKSVKHRVVAREKEAQFPILAAMAARDLLTVQASTVASESAFSISGRVISQRRSRLSPESVEVCICLKDYLDGATRKQHITTLEDSIDVDLEANLHIEEVELGISPPNEEGEDDEEEMAM</sequence>
<dbReference type="SUPFAM" id="SSF53098">
    <property type="entry name" value="Ribonuclease H-like"/>
    <property type="match status" value="1"/>
</dbReference>
<dbReference type="EMBL" id="VEPZ02000875">
    <property type="protein sequence ID" value="KAE8713898.1"/>
    <property type="molecule type" value="Genomic_DNA"/>
</dbReference>
<dbReference type="Proteomes" id="UP000436088">
    <property type="component" value="Unassembled WGS sequence"/>
</dbReference>